<name>A0AAN8WXY8_HALRR</name>
<reference evidence="1 2" key="1">
    <citation type="submission" date="2023-11" db="EMBL/GenBank/DDBJ databases">
        <title>Halocaridina rubra genome assembly.</title>
        <authorList>
            <person name="Smith C."/>
        </authorList>
    </citation>
    <scope>NUCLEOTIDE SEQUENCE [LARGE SCALE GENOMIC DNA]</scope>
    <source>
        <strain evidence="1">EP-1</strain>
        <tissue evidence="1">Whole</tissue>
    </source>
</reference>
<evidence type="ECO:0000313" key="1">
    <source>
        <dbReference type="EMBL" id="KAK7069344.1"/>
    </source>
</evidence>
<organism evidence="1 2">
    <name type="scientific">Halocaridina rubra</name>
    <name type="common">Hawaiian red shrimp</name>
    <dbReference type="NCBI Taxonomy" id="373956"/>
    <lineage>
        <taxon>Eukaryota</taxon>
        <taxon>Metazoa</taxon>
        <taxon>Ecdysozoa</taxon>
        <taxon>Arthropoda</taxon>
        <taxon>Crustacea</taxon>
        <taxon>Multicrustacea</taxon>
        <taxon>Malacostraca</taxon>
        <taxon>Eumalacostraca</taxon>
        <taxon>Eucarida</taxon>
        <taxon>Decapoda</taxon>
        <taxon>Pleocyemata</taxon>
        <taxon>Caridea</taxon>
        <taxon>Atyoidea</taxon>
        <taxon>Atyidae</taxon>
        <taxon>Halocaridina</taxon>
    </lineage>
</organism>
<comment type="caution">
    <text evidence="1">The sequence shown here is derived from an EMBL/GenBank/DDBJ whole genome shotgun (WGS) entry which is preliminary data.</text>
</comment>
<gene>
    <name evidence="1" type="ORF">SK128_009517</name>
</gene>
<evidence type="ECO:0000313" key="2">
    <source>
        <dbReference type="Proteomes" id="UP001381693"/>
    </source>
</evidence>
<keyword evidence="2" id="KW-1185">Reference proteome</keyword>
<protein>
    <submittedName>
        <fullName evidence="1">Uncharacterized protein</fullName>
    </submittedName>
</protein>
<dbReference type="Proteomes" id="UP001381693">
    <property type="component" value="Unassembled WGS sequence"/>
</dbReference>
<accession>A0AAN8WXY8</accession>
<proteinExistence type="predicted"/>
<dbReference type="AlphaFoldDB" id="A0AAN8WXY8"/>
<dbReference type="EMBL" id="JAXCGZ010016982">
    <property type="protein sequence ID" value="KAK7069344.1"/>
    <property type="molecule type" value="Genomic_DNA"/>
</dbReference>
<sequence>MGSSCSSSQSLKDNVSVKSEEPLYWNNRHPQSEVGNFGARFLVCVQVNFLHKFFLEPTRASGCDEPFLLDLEFTYNDLNIDKVEYGPTIVKTNHYVFLLVYIFEDIYLRVRRLRKK</sequence>